<sequence length="204" mass="22371">MSTSCFPLIPHISAHHAPITGSSSHTLGGPSTSDSHGNSQSSLPTDPGVPTASREMSFAEALFHRNQKATLDLFTQLAQERDALERVARTTSIQQATQASHTRALMSAIAECTERQSTMERSIHAILGRRAEGEKRLREGIMEMFRVKEQHDRRLQHEIDDLFAASADILLQVRKIADGLSGIAADPPKHDMVLLSSLLALSYH</sequence>
<organism evidence="2 3">
    <name type="scientific">Heterobasidion irregulare (strain TC 32-1)</name>
    <dbReference type="NCBI Taxonomy" id="747525"/>
    <lineage>
        <taxon>Eukaryota</taxon>
        <taxon>Fungi</taxon>
        <taxon>Dikarya</taxon>
        <taxon>Basidiomycota</taxon>
        <taxon>Agaricomycotina</taxon>
        <taxon>Agaricomycetes</taxon>
        <taxon>Russulales</taxon>
        <taxon>Bondarzewiaceae</taxon>
        <taxon>Heterobasidion</taxon>
        <taxon>Heterobasidion annosum species complex</taxon>
    </lineage>
</organism>
<feature type="compositionally biased region" description="Polar residues" evidence="1">
    <location>
        <begin position="20"/>
        <end position="44"/>
    </location>
</feature>
<reference evidence="2 3" key="1">
    <citation type="journal article" date="2012" name="New Phytol.">
        <title>Insight into trade-off between wood decay and parasitism from the genome of a fungal forest pathogen.</title>
        <authorList>
            <person name="Olson A."/>
            <person name="Aerts A."/>
            <person name="Asiegbu F."/>
            <person name="Belbahri L."/>
            <person name="Bouzid O."/>
            <person name="Broberg A."/>
            <person name="Canback B."/>
            <person name="Coutinho P.M."/>
            <person name="Cullen D."/>
            <person name="Dalman K."/>
            <person name="Deflorio G."/>
            <person name="van Diepen L.T."/>
            <person name="Dunand C."/>
            <person name="Duplessis S."/>
            <person name="Durling M."/>
            <person name="Gonthier P."/>
            <person name="Grimwood J."/>
            <person name="Fossdal C.G."/>
            <person name="Hansson D."/>
            <person name="Henrissat B."/>
            <person name="Hietala A."/>
            <person name="Himmelstrand K."/>
            <person name="Hoffmeister D."/>
            <person name="Hogberg N."/>
            <person name="James T.Y."/>
            <person name="Karlsson M."/>
            <person name="Kohler A."/>
            <person name="Kues U."/>
            <person name="Lee Y.H."/>
            <person name="Lin Y.C."/>
            <person name="Lind M."/>
            <person name="Lindquist E."/>
            <person name="Lombard V."/>
            <person name="Lucas S."/>
            <person name="Lunden K."/>
            <person name="Morin E."/>
            <person name="Murat C."/>
            <person name="Park J."/>
            <person name="Raffaello T."/>
            <person name="Rouze P."/>
            <person name="Salamov A."/>
            <person name="Schmutz J."/>
            <person name="Solheim H."/>
            <person name="Stahlberg J."/>
            <person name="Velez H."/>
            <person name="de Vries R.P."/>
            <person name="Wiebenga A."/>
            <person name="Woodward S."/>
            <person name="Yakovlev I."/>
            <person name="Garbelotto M."/>
            <person name="Martin F."/>
            <person name="Grigoriev I.V."/>
            <person name="Stenlid J."/>
        </authorList>
    </citation>
    <scope>NUCLEOTIDE SEQUENCE [LARGE SCALE GENOMIC DNA]</scope>
    <source>
        <strain evidence="2 3">TC 32-1</strain>
    </source>
</reference>
<evidence type="ECO:0000313" key="3">
    <source>
        <dbReference type="Proteomes" id="UP000030671"/>
    </source>
</evidence>
<dbReference type="EMBL" id="KI925459">
    <property type="protein sequence ID" value="ETW80471.1"/>
    <property type="molecule type" value="Genomic_DNA"/>
</dbReference>
<dbReference type="RefSeq" id="XP_009547216.1">
    <property type="nucleotide sequence ID" value="XM_009548921.1"/>
</dbReference>
<name>W4K5Z3_HETIT</name>
<proteinExistence type="predicted"/>
<dbReference type="GeneID" id="20670633"/>
<accession>W4K5Z3</accession>
<keyword evidence="3" id="KW-1185">Reference proteome</keyword>
<dbReference type="HOGENOM" id="CLU_1343412_0_0_1"/>
<evidence type="ECO:0000313" key="2">
    <source>
        <dbReference type="EMBL" id="ETW80471.1"/>
    </source>
</evidence>
<protein>
    <submittedName>
        <fullName evidence="2">Uncharacterized protein</fullName>
    </submittedName>
</protein>
<dbReference type="Proteomes" id="UP000030671">
    <property type="component" value="Unassembled WGS sequence"/>
</dbReference>
<dbReference type="KEGG" id="hir:HETIRDRAFT_319888"/>
<dbReference type="InParanoid" id="W4K5Z3"/>
<evidence type="ECO:0000256" key="1">
    <source>
        <dbReference type="SAM" id="MobiDB-lite"/>
    </source>
</evidence>
<dbReference type="AlphaFoldDB" id="W4K5Z3"/>
<feature type="region of interest" description="Disordered" evidence="1">
    <location>
        <begin position="17"/>
        <end position="52"/>
    </location>
</feature>
<gene>
    <name evidence="2" type="ORF">HETIRDRAFT_319888</name>
</gene>